<comment type="caution">
    <text evidence="6">The sequence shown here is derived from an EMBL/GenBank/DDBJ whole genome shotgun (WGS) entry which is preliminary data.</text>
</comment>
<reference evidence="6 7" key="1">
    <citation type="journal article" date="2016" name="Nat. Commun.">
        <title>Thousands of microbial genomes shed light on interconnected biogeochemical processes in an aquifer system.</title>
        <authorList>
            <person name="Anantharaman K."/>
            <person name="Brown C.T."/>
            <person name="Hug L.A."/>
            <person name="Sharon I."/>
            <person name="Castelle C.J."/>
            <person name="Probst A.J."/>
            <person name="Thomas B.C."/>
            <person name="Singh A."/>
            <person name="Wilkins M.J."/>
            <person name="Karaoz U."/>
            <person name="Brodie E.L."/>
            <person name="Williams K.H."/>
            <person name="Hubbard S.S."/>
            <person name="Banfield J.F."/>
        </authorList>
    </citation>
    <scope>NUCLEOTIDE SEQUENCE [LARGE SCALE GENOMIC DNA]</scope>
</reference>
<keyword evidence="3" id="KW-1003">Cell membrane</keyword>
<feature type="transmembrane region" description="Helical" evidence="4">
    <location>
        <begin position="93"/>
        <end position="113"/>
    </location>
</feature>
<comment type="subcellular location">
    <subcellularLocation>
        <location evidence="1">Cell membrane</location>
        <topology evidence="1">Multi-pass membrane protein</topology>
    </subcellularLocation>
</comment>
<dbReference type="InterPro" id="IPR003439">
    <property type="entry name" value="ABC_transporter-like_ATP-bd"/>
</dbReference>
<evidence type="ECO:0000256" key="4">
    <source>
        <dbReference type="SAM" id="Phobius"/>
    </source>
</evidence>
<organism evidence="6 7">
    <name type="scientific">Candidatus Falkowbacteria bacterium RBG_13_39_14</name>
    <dbReference type="NCBI Taxonomy" id="1797985"/>
    <lineage>
        <taxon>Bacteria</taxon>
        <taxon>Candidatus Falkowiibacteriota</taxon>
    </lineage>
</organism>
<dbReference type="STRING" id="1797985.A2Y83_00895"/>
<dbReference type="Gene3D" id="3.40.50.300">
    <property type="entry name" value="P-loop containing nucleotide triphosphate hydrolases"/>
    <property type="match status" value="1"/>
</dbReference>
<evidence type="ECO:0000256" key="2">
    <source>
        <dbReference type="ARBA" id="ARBA00022448"/>
    </source>
</evidence>
<evidence type="ECO:0000313" key="6">
    <source>
        <dbReference type="EMBL" id="OGF21867.1"/>
    </source>
</evidence>
<evidence type="ECO:0000256" key="3">
    <source>
        <dbReference type="ARBA" id="ARBA00022475"/>
    </source>
</evidence>
<accession>A0A1F5S5A9</accession>
<evidence type="ECO:0000256" key="1">
    <source>
        <dbReference type="ARBA" id="ARBA00004651"/>
    </source>
</evidence>
<keyword evidence="2" id="KW-0813">Transport</keyword>
<feature type="domain" description="ABC transporter" evidence="5">
    <location>
        <begin position="21"/>
        <end position="53"/>
    </location>
</feature>
<feature type="transmembrane region" description="Helical" evidence="4">
    <location>
        <begin position="52"/>
        <end position="73"/>
    </location>
</feature>
<dbReference type="AlphaFoldDB" id="A0A1F5S5A9"/>
<evidence type="ECO:0000259" key="5">
    <source>
        <dbReference type="Pfam" id="PF00005"/>
    </source>
</evidence>
<keyword evidence="4" id="KW-0812">Transmembrane</keyword>
<keyword evidence="4" id="KW-1133">Transmembrane helix</keyword>
<name>A0A1F5S5A9_9BACT</name>
<dbReference type="PANTHER" id="PTHR30151:SF0">
    <property type="entry name" value="ABC TRANSPORTER PERMEASE PROTEIN MJ0413-RELATED"/>
    <property type="match status" value="1"/>
</dbReference>
<dbReference type="GO" id="GO:0005886">
    <property type="term" value="C:plasma membrane"/>
    <property type="evidence" value="ECO:0007669"/>
    <property type="project" value="UniProtKB-SubCell"/>
</dbReference>
<dbReference type="Pfam" id="PF00005">
    <property type="entry name" value="ABC_tran"/>
    <property type="match status" value="1"/>
</dbReference>
<dbReference type="GO" id="GO:0005524">
    <property type="term" value="F:ATP binding"/>
    <property type="evidence" value="ECO:0007669"/>
    <property type="project" value="InterPro"/>
</dbReference>
<dbReference type="EMBL" id="MFFS01000048">
    <property type="protein sequence ID" value="OGF21867.1"/>
    <property type="molecule type" value="Genomic_DNA"/>
</dbReference>
<evidence type="ECO:0000313" key="7">
    <source>
        <dbReference type="Proteomes" id="UP000178323"/>
    </source>
</evidence>
<keyword evidence="4" id="KW-0472">Membrane</keyword>
<dbReference type="Proteomes" id="UP000178323">
    <property type="component" value="Unassembled WGS sequence"/>
</dbReference>
<gene>
    <name evidence="6" type="ORF">A2Y83_00895</name>
</gene>
<protein>
    <recommendedName>
        <fullName evidence="5">ABC transporter domain-containing protein</fullName>
    </recommendedName>
</protein>
<dbReference type="InterPro" id="IPR027417">
    <property type="entry name" value="P-loop_NTPase"/>
</dbReference>
<proteinExistence type="predicted"/>
<dbReference type="SUPFAM" id="SSF52540">
    <property type="entry name" value="P-loop containing nucleoside triphosphate hydrolases"/>
    <property type="match status" value="1"/>
</dbReference>
<dbReference type="PANTHER" id="PTHR30151">
    <property type="entry name" value="ALKANE SULFONATE ABC TRANSPORTER-RELATED, MEMBRANE SUBUNIT"/>
    <property type="match status" value="1"/>
</dbReference>
<sequence length="132" mass="14500">MPDIKITNLYKKFDKNRQVIENLNLSMKQGEILSILGPNGCGKSTLLNVISALPIIFAGLRIALSLSLVVAIASEMIIGGTRGLGKKIMDDMVVYNLTEMYAIIILIGSLGFISNKLFSVLENKIIHWKGHN</sequence>
<dbReference type="GO" id="GO:0016887">
    <property type="term" value="F:ATP hydrolysis activity"/>
    <property type="evidence" value="ECO:0007669"/>
    <property type="project" value="InterPro"/>
</dbReference>